<evidence type="ECO:0000313" key="2">
    <source>
        <dbReference type="EMBL" id="ORV68132.1"/>
    </source>
</evidence>
<dbReference type="InterPro" id="IPR002376">
    <property type="entry name" value="Formyl_transf_N"/>
</dbReference>
<dbReference type="PANTHER" id="PTHR11138:SF5">
    <property type="entry name" value="METHIONYL-TRNA FORMYLTRANSFERASE, MITOCHONDRIAL"/>
    <property type="match status" value="1"/>
</dbReference>
<dbReference type="RefSeq" id="WP_036411762.1">
    <property type="nucleotide sequence ID" value="NZ_LQOX01000109.1"/>
</dbReference>
<dbReference type="AlphaFoldDB" id="A0A1X1VG93"/>
<protein>
    <recommendedName>
        <fullName evidence="1">Formyl transferase N-terminal domain-containing protein</fullName>
    </recommendedName>
</protein>
<dbReference type="SUPFAM" id="SSF53328">
    <property type="entry name" value="Formyltransferase"/>
    <property type="match status" value="1"/>
</dbReference>
<organism evidence="2 3">
    <name type="scientific">Mycobacterium gastri</name>
    <dbReference type="NCBI Taxonomy" id="1777"/>
    <lineage>
        <taxon>Bacteria</taxon>
        <taxon>Bacillati</taxon>
        <taxon>Actinomycetota</taxon>
        <taxon>Actinomycetes</taxon>
        <taxon>Mycobacteriales</taxon>
        <taxon>Mycobacteriaceae</taxon>
        <taxon>Mycobacterium</taxon>
    </lineage>
</organism>
<feature type="domain" description="Formyl transferase N-terminal" evidence="1">
    <location>
        <begin position="70"/>
        <end position="162"/>
    </location>
</feature>
<gene>
    <name evidence="2" type="ORF">AWC07_08765</name>
</gene>
<dbReference type="STRING" id="1777.AWC07_08765"/>
<evidence type="ECO:0000313" key="3">
    <source>
        <dbReference type="Proteomes" id="UP000193738"/>
    </source>
</evidence>
<comment type="caution">
    <text evidence="2">The sequence shown here is derived from an EMBL/GenBank/DDBJ whole genome shotgun (WGS) entry which is preliminary data.</text>
</comment>
<accession>A0A1X1VG93</accession>
<evidence type="ECO:0000259" key="1">
    <source>
        <dbReference type="Pfam" id="PF00551"/>
    </source>
</evidence>
<dbReference type="GO" id="GO:0004479">
    <property type="term" value="F:methionyl-tRNA formyltransferase activity"/>
    <property type="evidence" value="ECO:0007669"/>
    <property type="project" value="TreeGrafter"/>
</dbReference>
<keyword evidence="3" id="KW-1185">Reference proteome</keyword>
<dbReference type="Gene3D" id="3.40.50.12230">
    <property type="match status" value="1"/>
</dbReference>
<dbReference type="EMBL" id="LQOX01000109">
    <property type="protein sequence ID" value="ORV68132.1"/>
    <property type="molecule type" value="Genomic_DNA"/>
</dbReference>
<dbReference type="Proteomes" id="UP000193738">
    <property type="component" value="Unassembled WGS sequence"/>
</dbReference>
<dbReference type="InterPro" id="IPR036477">
    <property type="entry name" value="Formyl_transf_N_sf"/>
</dbReference>
<reference evidence="2 3" key="1">
    <citation type="submission" date="2016-01" db="EMBL/GenBank/DDBJ databases">
        <title>The new phylogeny of the genus Mycobacterium.</title>
        <authorList>
            <person name="Tarcisio F."/>
            <person name="Conor M."/>
            <person name="Antonella G."/>
            <person name="Elisabetta G."/>
            <person name="Giulia F.S."/>
            <person name="Sara T."/>
            <person name="Anna F."/>
            <person name="Clotilde B."/>
            <person name="Roberto B."/>
            <person name="Veronica D.S."/>
            <person name="Fabio R."/>
            <person name="Monica P."/>
            <person name="Olivier J."/>
            <person name="Enrico T."/>
            <person name="Nicola S."/>
        </authorList>
    </citation>
    <scope>NUCLEOTIDE SEQUENCE [LARGE SCALE GENOMIC DNA]</scope>
    <source>
        <strain evidence="2 3">DSM 43505</strain>
    </source>
</reference>
<name>A0A1X1VG93_MYCGS</name>
<dbReference type="GO" id="GO:0005829">
    <property type="term" value="C:cytosol"/>
    <property type="evidence" value="ECO:0007669"/>
    <property type="project" value="TreeGrafter"/>
</dbReference>
<dbReference type="PANTHER" id="PTHR11138">
    <property type="entry name" value="METHIONYL-TRNA FORMYLTRANSFERASE"/>
    <property type="match status" value="1"/>
</dbReference>
<proteinExistence type="predicted"/>
<dbReference type="Pfam" id="PF00551">
    <property type="entry name" value="Formyl_trans_N"/>
    <property type="match status" value="1"/>
</dbReference>
<sequence length="266" mass="29558">MRKKAPAQLQRLFFTEHELLQTVAYRHFRRNPFPGSTRPFLNTTSGWRTCAGGAINAYELIDVNGTQTHALLDRIRPDVTVSVRCYQKFSPVTISVLSTKPCRPFLNLHPGRLPSYRGVNPFAWSMLNQEECAGWTLHHVDADFDAGAIVDGVRVPLDYTRSVHENLLDSVPCATNLVWSAIRTAATGGTLARIPQDDAAARYYSFLESGDLHQLETQGIKMCRPERVIVTVLRFARLAGATRASIAELGTKMLAALESDSACLRD</sequence>